<name>A0A200R8A4_MACCD</name>
<dbReference type="FunCoup" id="A0A200R8A4">
    <property type="interactions" value="319"/>
</dbReference>
<dbReference type="OrthoDB" id="1920063at2759"/>
<dbReference type="EMBL" id="MVGT01000343">
    <property type="protein sequence ID" value="OVA18964.1"/>
    <property type="molecule type" value="Genomic_DNA"/>
</dbReference>
<dbReference type="AlphaFoldDB" id="A0A200R8A4"/>
<protein>
    <recommendedName>
        <fullName evidence="1">DUF7026 domain-containing protein</fullName>
    </recommendedName>
</protein>
<dbReference type="InParanoid" id="A0A200R8A4"/>
<gene>
    <name evidence="2" type="ORF">BVC80_8933g4</name>
</gene>
<organism evidence="2 3">
    <name type="scientific">Macleaya cordata</name>
    <name type="common">Five-seeded plume-poppy</name>
    <name type="synonym">Bocconia cordata</name>
    <dbReference type="NCBI Taxonomy" id="56857"/>
    <lineage>
        <taxon>Eukaryota</taxon>
        <taxon>Viridiplantae</taxon>
        <taxon>Streptophyta</taxon>
        <taxon>Embryophyta</taxon>
        <taxon>Tracheophyta</taxon>
        <taxon>Spermatophyta</taxon>
        <taxon>Magnoliopsida</taxon>
        <taxon>Ranunculales</taxon>
        <taxon>Papaveraceae</taxon>
        <taxon>Papaveroideae</taxon>
        <taxon>Macleaya</taxon>
    </lineage>
</organism>
<accession>A0A200R8A4</accession>
<sequence length="168" mass="19201">MALRVPLFSPKFHRKAFKFQGSPSFAATSFNSRGYSQISCTKNISDAEIAADLAAEMARVKTPLVQRNEAMNKSRELLFGEFCQYLGLKPEEVKQRWRKMDEVEKMGLVKGFVSEWSLAFHPLSSRSVKEMVEEHLKEENPFVVSSPSLMFPRLKKMLGFSQDKQNGM</sequence>
<evidence type="ECO:0000259" key="1">
    <source>
        <dbReference type="Pfam" id="PF22950"/>
    </source>
</evidence>
<dbReference type="Pfam" id="PF22950">
    <property type="entry name" value="DUF7026"/>
    <property type="match status" value="1"/>
</dbReference>
<dbReference type="Proteomes" id="UP000195402">
    <property type="component" value="Unassembled WGS sequence"/>
</dbReference>
<evidence type="ECO:0000313" key="2">
    <source>
        <dbReference type="EMBL" id="OVA18964.1"/>
    </source>
</evidence>
<evidence type="ECO:0000313" key="3">
    <source>
        <dbReference type="Proteomes" id="UP000195402"/>
    </source>
</evidence>
<feature type="domain" description="DUF7026" evidence="1">
    <location>
        <begin position="67"/>
        <end position="116"/>
    </location>
</feature>
<comment type="caution">
    <text evidence="2">The sequence shown here is derived from an EMBL/GenBank/DDBJ whole genome shotgun (WGS) entry which is preliminary data.</text>
</comment>
<dbReference type="OMA" id="WGVNFHP"/>
<keyword evidence="3" id="KW-1185">Reference proteome</keyword>
<dbReference type="InterPro" id="IPR054290">
    <property type="entry name" value="DUF7026"/>
</dbReference>
<reference evidence="2 3" key="1">
    <citation type="journal article" date="2017" name="Mol. Plant">
        <title>The Genome of Medicinal Plant Macleaya cordata Provides New Insights into Benzylisoquinoline Alkaloids Metabolism.</title>
        <authorList>
            <person name="Liu X."/>
            <person name="Liu Y."/>
            <person name="Huang P."/>
            <person name="Ma Y."/>
            <person name="Qing Z."/>
            <person name="Tang Q."/>
            <person name="Cao H."/>
            <person name="Cheng P."/>
            <person name="Zheng Y."/>
            <person name="Yuan Z."/>
            <person name="Zhou Y."/>
            <person name="Liu J."/>
            <person name="Tang Z."/>
            <person name="Zhuo Y."/>
            <person name="Zhang Y."/>
            <person name="Yu L."/>
            <person name="Huang J."/>
            <person name="Yang P."/>
            <person name="Peng Q."/>
            <person name="Zhang J."/>
            <person name="Jiang W."/>
            <person name="Zhang Z."/>
            <person name="Lin K."/>
            <person name="Ro D.K."/>
            <person name="Chen X."/>
            <person name="Xiong X."/>
            <person name="Shang Y."/>
            <person name="Huang S."/>
            <person name="Zeng J."/>
        </authorList>
    </citation>
    <scope>NUCLEOTIDE SEQUENCE [LARGE SCALE GENOMIC DNA]</scope>
    <source>
        <strain evidence="3">cv. BLH2017</strain>
        <tissue evidence="2">Root</tissue>
    </source>
</reference>
<proteinExistence type="predicted"/>